<dbReference type="PANTHER" id="PTHR42718:SF42">
    <property type="entry name" value="EXPORT PROTEIN"/>
    <property type="match status" value="1"/>
</dbReference>
<evidence type="ECO:0000313" key="8">
    <source>
        <dbReference type="Proteomes" id="UP001597483"/>
    </source>
</evidence>
<name>A0ABW5H2C9_9PSEU</name>
<feature type="transmembrane region" description="Helical" evidence="5">
    <location>
        <begin position="87"/>
        <end position="106"/>
    </location>
</feature>
<comment type="caution">
    <text evidence="7">The sequence shown here is derived from an EMBL/GenBank/DDBJ whole genome shotgun (WGS) entry which is preliminary data.</text>
</comment>
<dbReference type="CDD" id="cd17321">
    <property type="entry name" value="MFS_MMR_MDR_like"/>
    <property type="match status" value="1"/>
</dbReference>
<organism evidence="7 8">
    <name type="scientific">Amycolatopsis silviterrae</name>
    <dbReference type="NCBI Taxonomy" id="1656914"/>
    <lineage>
        <taxon>Bacteria</taxon>
        <taxon>Bacillati</taxon>
        <taxon>Actinomycetota</taxon>
        <taxon>Actinomycetes</taxon>
        <taxon>Pseudonocardiales</taxon>
        <taxon>Pseudonocardiaceae</taxon>
        <taxon>Amycolatopsis</taxon>
    </lineage>
</organism>
<dbReference type="SUPFAM" id="SSF103473">
    <property type="entry name" value="MFS general substrate transporter"/>
    <property type="match status" value="1"/>
</dbReference>
<dbReference type="PANTHER" id="PTHR42718">
    <property type="entry name" value="MAJOR FACILITATOR SUPERFAMILY MULTIDRUG TRANSPORTER MFSC"/>
    <property type="match status" value="1"/>
</dbReference>
<sequence length="510" mass="52325">MSTNPPQVAPVVSDARQRRSILVAVSVALMAVIASVTGLNVAQPYLAVEFGASQSTVLWIINGYILALAALLLPLGAAGDRWGRKPVLLLGLSIFGLANVGGGLAPTAEMLLAARVLSGVGAAMIMPVTLAVITSTFPEKERGRAIGVWTGVAGGGGLVGMFLSAVLVDAANWRYLFVLPVALVLVALVMVRRSVPDSRETPHRPFDLVGSLAALLAVVGLVYFLHEGPENGWTAPAAVISLFAGLAAAAGFVAWELRHRAPLLDVRLFRERGLASGSVTLLTVFGVQAGVSVVLYPFFQTVFGWPGLLSTVALLPMAGLMMVASGLAPRLAERIGARATMATGIFLTGAGLVLLALFVSADGGYLAVLPGMIAMGTGMGLSMPPATEAITSALPRERQGVASALNDVTREFGTALGVALLGALLSAGYRSAIGPRLAGVPAHLADAAREGIANAVQAAPGSSELVRAAQESFADGWRTAMWAGAALIAALLGYVLAARPARRSGGRPPI</sequence>
<evidence type="ECO:0000256" key="5">
    <source>
        <dbReference type="SAM" id="Phobius"/>
    </source>
</evidence>
<evidence type="ECO:0000313" key="7">
    <source>
        <dbReference type="EMBL" id="MFD2467413.1"/>
    </source>
</evidence>
<dbReference type="Proteomes" id="UP001597483">
    <property type="component" value="Unassembled WGS sequence"/>
</dbReference>
<evidence type="ECO:0000256" key="3">
    <source>
        <dbReference type="ARBA" id="ARBA00022989"/>
    </source>
</evidence>
<proteinExistence type="predicted"/>
<keyword evidence="8" id="KW-1185">Reference proteome</keyword>
<feature type="transmembrane region" description="Helical" evidence="5">
    <location>
        <begin position="278"/>
        <end position="299"/>
    </location>
</feature>
<feature type="transmembrane region" description="Helical" evidence="5">
    <location>
        <begin position="112"/>
        <end position="133"/>
    </location>
</feature>
<feature type="transmembrane region" description="Helical" evidence="5">
    <location>
        <begin position="480"/>
        <end position="497"/>
    </location>
</feature>
<dbReference type="EMBL" id="JBHUKS010000005">
    <property type="protein sequence ID" value="MFD2467413.1"/>
    <property type="molecule type" value="Genomic_DNA"/>
</dbReference>
<feature type="transmembrane region" description="Helical" evidence="5">
    <location>
        <begin position="205"/>
        <end position="225"/>
    </location>
</feature>
<evidence type="ECO:0000256" key="4">
    <source>
        <dbReference type="ARBA" id="ARBA00023136"/>
    </source>
</evidence>
<feature type="transmembrane region" description="Helical" evidence="5">
    <location>
        <begin position="339"/>
        <end position="359"/>
    </location>
</feature>
<reference evidence="8" key="1">
    <citation type="journal article" date="2019" name="Int. J. Syst. Evol. Microbiol.">
        <title>The Global Catalogue of Microorganisms (GCM) 10K type strain sequencing project: providing services to taxonomists for standard genome sequencing and annotation.</title>
        <authorList>
            <consortium name="The Broad Institute Genomics Platform"/>
            <consortium name="The Broad Institute Genome Sequencing Center for Infectious Disease"/>
            <person name="Wu L."/>
            <person name="Ma J."/>
        </authorList>
    </citation>
    <scope>NUCLEOTIDE SEQUENCE [LARGE SCALE GENOMIC DNA]</scope>
    <source>
        <strain evidence="8">CGMCC 4.7641</strain>
    </source>
</reference>
<comment type="subcellular location">
    <subcellularLocation>
        <location evidence="1">Cell membrane</location>
        <topology evidence="1">Multi-pass membrane protein</topology>
    </subcellularLocation>
</comment>
<dbReference type="InterPro" id="IPR036259">
    <property type="entry name" value="MFS_trans_sf"/>
</dbReference>
<dbReference type="Pfam" id="PF07690">
    <property type="entry name" value="MFS_1"/>
    <property type="match status" value="1"/>
</dbReference>
<keyword evidence="4 5" id="KW-0472">Membrane</keyword>
<dbReference type="PROSITE" id="PS50850">
    <property type="entry name" value="MFS"/>
    <property type="match status" value="1"/>
</dbReference>
<evidence type="ECO:0000256" key="1">
    <source>
        <dbReference type="ARBA" id="ARBA00004651"/>
    </source>
</evidence>
<accession>A0ABW5H2C9</accession>
<feature type="transmembrane region" description="Helical" evidence="5">
    <location>
        <begin position="21"/>
        <end position="45"/>
    </location>
</feature>
<dbReference type="Gene3D" id="1.20.1720.10">
    <property type="entry name" value="Multidrug resistance protein D"/>
    <property type="match status" value="1"/>
</dbReference>
<feature type="transmembrane region" description="Helical" evidence="5">
    <location>
        <begin position="57"/>
        <end position="75"/>
    </location>
</feature>
<keyword evidence="3 5" id="KW-1133">Transmembrane helix</keyword>
<dbReference type="Gene3D" id="1.20.1250.20">
    <property type="entry name" value="MFS general substrate transporter like domains"/>
    <property type="match status" value="1"/>
</dbReference>
<feature type="domain" description="Major facilitator superfamily (MFS) profile" evidence="6">
    <location>
        <begin position="21"/>
        <end position="501"/>
    </location>
</feature>
<feature type="transmembrane region" description="Helical" evidence="5">
    <location>
        <begin position="305"/>
        <end position="327"/>
    </location>
</feature>
<feature type="transmembrane region" description="Helical" evidence="5">
    <location>
        <begin position="145"/>
        <end position="167"/>
    </location>
</feature>
<dbReference type="InterPro" id="IPR011701">
    <property type="entry name" value="MFS"/>
</dbReference>
<dbReference type="InterPro" id="IPR020846">
    <property type="entry name" value="MFS_dom"/>
</dbReference>
<evidence type="ECO:0000259" key="6">
    <source>
        <dbReference type="PROSITE" id="PS50850"/>
    </source>
</evidence>
<dbReference type="RefSeq" id="WP_378302115.1">
    <property type="nucleotide sequence ID" value="NZ_JBHUKS010000005.1"/>
</dbReference>
<evidence type="ECO:0000256" key="2">
    <source>
        <dbReference type="ARBA" id="ARBA00022692"/>
    </source>
</evidence>
<feature type="transmembrane region" description="Helical" evidence="5">
    <location>
        <begin position="173"/>
        <end position="193"/>
    </location>
</feature>
<gene>
    <name evidence="7" type="ORF">ACFSVL_08425</name>
</gene>
<feature type="transmembrane region" description="Helical" evidence="5">
    <location>
        <begin position="237"/>
        <end position="257"/>
    </location>
</feature>
<protein>
    <submittedName>
        <fullName evidence="7">MFS transporter</fullName>
    </submittedName>
</protein>
<keyword evidence="2 5" id="KW-0812">Transmembrane</keyword>